<keyword evidence="2" id="KW-0732">Signal</keyword>
<organism evidence="3 4">
    <name type="scientific">Kalanchoe fedtschenkoi</name>
    <name type="common">Lavender scallops</name>
    <name type="synonym">South American air plant</name>
    <dbReference type="NCBI Taxonomy" id="63787"/>
    <lineage>
        <taxon>Eukaryota</taxon>
        <taxon>Viridiplantae</taxon>
        <taxon>Streptophyta</taxon>
        <taxon>Embryophyta</taxon>
        <taxon>Tracheophyta</taxon>
        <taxon>Spermatophyta</taxon>
        <taxon>Magnoliopsida</taxon>
        <taxon>eudicotyledons</taxon>
        <taxon>Gunneridae</taxon>
        <taxon>Pentapetalae</taxon>
        <taxon>Saxifragales</taxon>
        <taxon>Crassulaceae</taxon>
        <taxon>Kalanchoe</taxon>
    </lineage>
</organism>
<proteinExistence type="inferred from homology"/>
<dbReference type="PRINTS" id="PR00724">
    <property type="entry name" value="CRBOXYPTASEC"/>
</dbReference>
<dbReference type="InterPro" id="IPR029058">
    <property type="entry name" value="AB_hydrolase_fold"/>
</dbReference>
<dbReference type="PANTHER" id="PTHR11802:SF377">
    <property type="entry name" value="SERINE CARBOXYPEPTIDASE-LIKE 18"/>
    <property type="match status" value="1"/>
</dbReference>
<evidence type="ECO:0000313" key="4">
    <source>
        <dbReference type="Proteomes" id="UP000594263"/>
    </source>
</evidence>
<feature type="signal peptide" evidence="2">
    <location>
        <begin position="1"/>
        <end position="34"/>
    </location>
</feature>
<sequence>MAGSAAPSNHHKRIANFSLVILALLSLSASRAFGGHVVKFLPGYRGQLPFHLETGYVSVDDSELFYYFIESQGNPSQDPIFLWLTGGPGCSAFNGLIYEIGPMQFDIYNYPGGLPSLLPWEDAWTKTASIIFLDSPVGSGYSYSRTQAGWPSSDTLAVEQAFQFLVKWLLEHPKYIPLELFIGGDSYAGMFVPLITKKVIERNIAGAVPSLNLKGYLLGSPTTDEALNSNSKIVFAHRMALISDELYERLKVSCNESYVDVEPSNTECTEALAAYDLCVQDVWTNDILEPNCAFASPRNPESGSAATAPRRFLRNSLLVGSPDRNVQLERCRTYNYTMSDIWANNPRVIEALHVRNGTVPQWTRCNRSLSYTQDIQSVISVHKYLTKHDLNVLVQTGDRDMVVPYVATRAWVQELGLDVDSNWRPWLVDGQVAGYTEEYDLDASGYRLVYATVKGAGHTAPEYYRKECYQMFDRWVHTYPL</sequence>
<dbReference type="InterPro" id="IPR001563">
    <property type="entry name" value="Peptidase_S10"/>
</dbReference>
<dbReference type="GO" id="GO:0016747">
    <property type="term" value="F:acyltransferase activity, transferring groups other than amino-acyl groups"/>
    <property type="evidence" value="ECO:0007669"/>
    <property type="project" value="TreeGrafter"/>
</dbReference>
<dbReference type="GO" id="GO:0006508">
    <property type="term" value="P:proteolysis"/>
    <property type="evidence" value="ECO:0007669"/>
    <property type="project" value="InterPro"/>
</dbReference>
<dbReference type="Gene3D" id="3.40.50.1820">
    <property type="entry name" value="alpha/beta hydrolase"/>
    <property type="match status" value="1"/>
</dbReference>
<dbReference type="GO" id="GO:0004185">
    <property type="term" value="F:serine-type carboxypeptidase activity"/>
    <property type="evidence" value="ECO:0007669"/>
    <property type="project" value="InterPro"/>
</dbReference>
<accession>A0A7N0TXB6</accession>
<dbReference type="FunFam" id="3.40.50.1820:FF:000072">
    <property type="entry name" value="Serine carboxypeptidase-like 19"/>
    <property type="match status" value="1"/>
</dbReference>
<dbReference type="EnsemblPlants" id="Kaladp0047s0072.2.v1.1">
    <property type="protein sequence ID" value="Kaladp0047s0072.2.v1.1"/>
    <property type="gene ID" value="Kaladp0047s0072.v1.1"/>
</dbReference>
<evidence type="ECO:0000256" key="2">
    <source>
        <dbReference type="SAM" id="SignalP"/>
    </source>
</evidence>
<dbReference type="Gramene" id="Kaladp0047s0072.1.v1.1">
    <property type="protein sequence ID" value="Kaladp0047s0072.1.v1.1"/>
    <property type="gene ID" value="Kaladp0047s0072.v1.1"/>
</dbReference>
<comment type="similarity">
    <text evidence="1">Belongs to the peptidase S10 family.</text>
</comment>
<dbReference type="GO" id="GO:0019748">
    <property type="term" value="P:secondary metabolic process"/>
    <property type="evidence" value="ECO:0007669"/>
    <property type="project" value="TreeGrafter"/>
</dbReference>
<dbReference type="OMA" id="IGPMEFD"/>
<dbReference type="FunFam" id="3.40.50.12670:FF:000002">
    <property type="entry name" value="Carboxypeptidase"/>
    <property type="match status" value="1"/>
</dbReference>
<protein>
    <recommendedName>
        <fullName evidence="5">Serine carboxypeptidase-like 18</fullName>
    </recommendedName>
</protein>
<dbReference type="EnsemblPlants" id="Kaladp0047s0072.1.v1.1">
    <property type="protein sequence ID" value="Kaladp0047s0072.1.v1.1"/>
    <property type="gene ID" value="Kaladp0047s0072.v1.1"/>
</dbReference>
<reference evidence="3" key="1">
    <citation type="submission" date="2021-01" db="UniProtKB">
        <authorList>
            <consortium name="EnsemblPlants"/>
        </authorList>
    </citation>
    <scope>IDENTIFICATION</scope>
</reference>
<dbReference type="PANTHER" id="PTHR11802">
    <property type="entry name" value="SERINE PROTEASE FAMILY S10 SERINE CARBOXYPEPTIDASE"/>
    <property type="match status" value="1"/>
</dbReference>
<dbReference type="Gramene" id="Kaladp0047s0072.2.v1.1">
    <property type="protein sequence ID" value="Kaladp0047s0072.2.v1.1"/>
    <property type="gene ID" value="Kaladp0047s0072.v1.1"/>
</dbReference>
<dbReference type="Pfam" id="PF00450">
    <property type="entry name" value="Peptidase_S10"/>
    <property type="match status" value="1"/>
</dbReference>
<dbReference type="SUPFAM" id="SSF53474">
    <property type="entry name" value="alpha/beta-Hydrolases"/>
    <property type="match status" value="1"/>
</dbReference>
<dbReference type="AlphaFoldDB" id="A0A7N0TXB6"/>
<name>A0A7N0TXB6_KALFE</name>
<evidence type="ECO:0000256" key="1">
    <source>
        <dbReference type="ARBA" id="ARBA00009431"/>
    </source>
</evidence>
<evidence type="ECO:0000313" key="3">
    <source>
        <dbReference type="EnsemblPlants" id="Kaladp0047s0072.2.v1.1"/>
    </source>
</evidence>
<evidence type="ECO:0008006" key="5">
    <source>
        <dbReference type="Google" id="ProtNLM"/>
    </source>
</evidence>
<feature type="chain" id="PRO_5036207914" description="Serine carboxypeptidase-like 18" evidence="2">
    <location>
        <begin position="35"/>
        <end position="481"/>
    </location>
</feature>
<dbReference type="Proteomes" id="UP000594263">
    <property type="component" value="Unplaced"/>
</dbReference>
<keyword evidence="4" id="KW-1185">Reference proteome</keyword>